<reference evidence="3 4" key="1">
    <citation type="submission" date="2022-10" db="EMBL/GenBank/DDBJ databases">
        <title>Defluviimonas sp. nov., isolated from ocean surface sediments.</title>
        <authorList>
            <person name="He W."/>
            <person name="Wang L."/>
            <person name="Zhang D.-F."/>
        </authorList>
    </citation>
    <scope>NUCLEOTIDE SEQUENCE [LARGE SCALE GENOMIC DNA]</scope>
    <source>
        <strain evidence="3 4">WL0024</strain>
    </source>
</reference>
<dbReference type="Pfam" id="PF05239">
    <property type="entry name" value="PRC"/>
    <property type="match status" value="2"/>
</dbReference>
<comment type="caution">
    <text evidence="3">The sequence shown here is derived from an EMBL/GenBank/DDBJ whole genome shotgun (WGS) entry which is preliminary data.</text>
</comment>
<dbReference type="PANTHER" id="PTHR36505">
    <property type="entry name" value="BLR1072 PROTEIN"/>
    <property type="match status" value="1"/>
</dbReference>
<feature type="signal peptide" evidence="1">
    <location>
        <begin position="1"/>
        <end position="20"/>
    </location>
</feature>
<dbReference type="Proteomes" id="UP001209535">
    <property type="component" value="Unassembled WGS sequence"/>
</dbReference>
<evidence type="ECO:0000313" key="3">
    <source>
        <dbReference type="EMBL" id="MCU9850229.1"/>
    </source>
</evidence>
<dbReference type="EMBL" id="JAOVQO010000024">
    <property type="protein sequence ID" value="MCU9850229.1"/>
    <property type="molecule type" value="Genomic_DNA"/>
</dbReference>
<dbReference type="Gene3D" id="2.30.30.240">
    <property type="entry name" value="PRC-barrel domain"/>
    <property type="match status" value="2"/>
</dbReference>
<feature type="domain" description="PRC-barrel" evidence="2">
    <location>
        <begin position="33"/>
        <end position="107"/>
    </location>
</feature>
<keyword evidence="4" id="KW-1185">Reference proteome</keyword>
<feature type="chain" id="PRO_5046742346" evidence="1">
    <location>
        <begin position="21"/>
        <end position="306"/>
    </location>
</feature>
<dbReference type="InterPro" id="IPR027275">
    <property type="entry name" value="PRC-brl_dom"/>
</dbReference>
<evidence type="ECO:0000313" key="4">
    <source>
        <dbReference type="Proteomes" id="UP001209535"/>
    </source>
</evidence>
<sequence>MKKLLISTALVAATTAASYAQEATFRLEADPMEIHASEFIGQRVYSSENALDGDAFDGIQDGWEDVGEVNDVILSRDGAVEAVLVDIGGFLGIGERQVAVDMDALRFVADGSTADNEADYFLVMQAGRAHFEEAPEYSWTRGAMEKVVGEAEQAAEATGEAVGDAAEATAETVENTAEATADAASDTLAAVGVAADEVAGAEREHVMRDGYEPAADADMNTEMLTGAPAYDANDEWIGEISELIINTDGEITHGIIDVGGFLGIGEKPVELEIAQIDILRQSDGGDLRVYVPLTKEEMEALPTYNK</sequence>
<dbReference type="SUPFAM" id="SSF50346">
    <property type="entry name" value="PRC-barrel domain"/>
    <property type="match status" value="2"/>
</dbReference>
<organism evidence="3 4">
    <name type="scientific">Albidovulum salinarum</name>
    <dbReference type="NCBI Taxonomy" id="2984153"/>
    <lineage>
        <taxon>Bacteria</taxon>
        <taxon>Pseudomonadati</taxon>
        <taxon>Pseudomonadota</taxon>
        <taxon>Alphaproteobacteria</taxon>
        <taxon>Rhodobacterales</taxon>
        <taxon>Paracoccaceae</taxon>
        <taxon>Albidovulum</taxon>
    </lineage>
</organism>
<keyword evidence="1" id="KW-0732">Signal</keyword>
<dbReference type="PANTHER" id="PTHR36505:SF1">
    <property type="entry name" value="BLR1072 PROTEIN"/>
    <property type="match status" value="1"/>
</dbReference>
<dbReference type="RefSeq" id="WP_263340047.1">
    <property type="nucleotide sequence ID" value="NZ_JAOVQO010000024.1"/>
</dbReference>
<name>A0ABT2X8F5_9RHOB</name>
<gene>
    <name evidence="3" type="ORF">OEZ60_19755</name>
</gene>
<accession>A0ABT2X8F5</accession>
<evidence type="ECO:0000256" key="1">
    <source>
        <dbReference type="SAM" id="SignalP"/>
    </source>
</evidence>
<evidence type="ECO:0000259" key="2">
    <source>
        <dbReference type="Pfam" id="PF05239"/>
    </source>
</evidence>
<dbReference type="InterPro" id="IPR011033">
    <property type="entry name" value="PRC_barrel-like_sf"/>
</dbReference>
<proteinExistence type="predicted"/>
<feature type="domain" description="PRC-barrel" evidence="2">
    <location>
        <begin position="224"/>
        <end position="296"/>
    </location>
</feature>
<protein>
    <submittedName>
        <fullName evidence="3">PRC-barrel domain-containing protein</fullName>
    </submittedName>
</protein>